<dbReference type="InterPro" id="IPR011717">
    <property type="entry name" value="TPR-4"/>
</dbReference>
<sequence>MRSQPPFRARSLKIGSWIRLGWAFVPATALLAVAGPAQSQSAKSDMAASQAAKSAADAPDTDPLMAEIERFRAIDAEAFAAKDYARAAEASARVLALAEPLGDDSFVLARALNDHALNLMFAGKPVDAEPIMRRALTLYAGQLGADHPETLKAEANLGAVLFNAGQIEQAATAYRTALDGFRGKLGIDDPTTRDAAANLVDMLYRLARRDEAIPVQAELLDSLKRDPGPDHPDTLLQQKVLATLQIEMGRYEPARGLLRDALPRVETALGKTHPLATEILAMLSVTYERVGDYAGAEPLAREALSRAREAAGQDSPSTFLANVALGNIRIALARFAEAEADLKPAYQASLTNPGEASELSLALARSLATVYLNTGQFREGTAIMERATEVVKRHYPPTNSFAHVIPGTLVSLLLASGKYSEAEPISAALLADIRKVRGVDNRDAINVAANHALLLTNMGRYAEAEALTEEIYPHQLAQLGRDHSETLSNRNNLALIQIYRGQYTEAEALLLETQALALERYGRQHPIWQGTAVNLALVLVQQRRYAEAEAVYQASLDALTKALGPDHVSVLQTRANIADMRLQRGDFASAADILASVLERGAAQSAQQSQLLILARTNLGIAQLLLDRPKEAEANLRQVVDLPFETLPRDHPLRFAAQSRLALVYAQRDDYAAADAIYTDLSQSQIAAFGLSHPNSLDTLSILTRARIANSAAGTDRLTPARMLLQGLAERIGAADNGLGGEAQSKRDRANLADYYSRAVDAMWLARSQDLATIRGEAFAALQGAIAGGANDAIARMAARGLADSIDPALGDLVREREMLASGWTENARNYNEALASTAPGAAELRTNLLAGRKFMVDRIAAIDQTLRQQFPQYFALVRPEPLSETQAEQLLGTDEAALLIVPSDKGTHIFAVSAAGTVWHKADADSDEIAAKVRRLLWDVGANVNVDAVEDAQWSNEGDGAYPFDRGTAFALYEALIAPVAETIRGKRHLFIAAGGPLSSLPFGMLVTEKPEGADGDPANLRATRWFADAHALIQIPSLQSLKFLRDKRARAAINGAATRQPFMGFGDPALDGQAVQRGSGGRGAFVKGQGRDPRRARPQGLAAAQAFLPGTTRSGGGIANIAALKSMARLPGTAQELAAMRTALGAEPASVITGQQATETNVRKAKLSDARIVALATHGLMAGEIQGAAEPGLVFTPPDAASEVDDGLLTASEVAGLKLDADWVILSACNTAAGDGSEGAPGLSGLARAFFYAGARNLLASHWPVRDDVAAKMTVRTIEIARDNPALSRAEAFAQAMREIRNDASQDSDSDTLAHPNAWAPFTLIGDGTR</sequence>
<feature type="region of interest" description="Disordered" evidence="1">
    <location>
        <begin position="1077"/>
        <end position="1102"/>
    </location>
</feature>
<dbReference type="EMBL" id="VDES01000001">
    <property type="protein sequence ID" value="MBA1373033.1"/>
    <property type="molecule type" value="Genomic_DNA"/>
</dbReference>
<dbReference type="PANTHER" id="PTHR46082:SF6">
    <property type="entry name" value="AAA+ ATPASE DOMAIN-CONTAINING PROTEIN-RELATED"/>
    <property type="match status" value="1"/>
</dbReference>
<evidence type="ECO:0000313" key="4">
    <source>
        <dbReference type="Proteomes" id="UP000589292"/>
    </source>
</evidence>
<dbReference type="Gene3D" id="1.25.40.10">
    <property type="entry name" value="Tetratricopeptide repeat domain"/>
    <property type="match status" value="3"/>
</dbReference>
<dbReference type="Pfam" id="PF13424">
    <property type="entry name" value="TPR_12"/>
    <property type="match status" value="4"/>
</dbReference>
<evidence type="ECO:0000313" key="3">
    <source>
        <dbReference type="EMBL" id="MBA1373033.1"/>
    </source>
</evidence>
<protein>
    <submittedName>
        <fullName evidence="3">Tetratricopeptide repeat protein</fullName>
    </submittedName>
</protein>
<accession>A0A7V8RAT2</accession>
<dbReference type="Pfam" id="PF07721">
    <property type="entry name" value="TPR_4"/>
    <property type="match status" value="1"/>
</dbReference>
<evidence type="ECO:0000259" key="2">
    <source>
        <dbReference type="Pfam" id="PF12770"/>
    </source>
</evidence>
<dbReference type="InterPro" id="IPR053137">
    <property type="entry name" value="NLR-like"/>
</dbReference>
<dbReference type="RefSeq" id="WP_181266201.1">
    <property type="nucleotide sequence ID" value="NZ_BAAAGB010000002.1"/>
</dbReference>
<organism evidence="3 4">
    <name type="scientific">Sphingomonas ursincola</name>
    <dbReference type="NCBI Taxonomy" id="56361"/>
    <lineage>
        <taxon>Bacteria</taxon>
        <taxon>Pseudomonadati</taxon>
        <taxon>Pseudomonadota</taxon>
        <taxon>Alphaproteobacteria</taxon>
        <taxon>Sphingomonadales</taxon>
        <taxon>Sphingomonadaceae</taxon>
        <taxon>Sphingomonas</taxon>
    </lineage>
</organism>
<dbReference type="InterPro" id="IPR011990">
    <property type="entry name" value="TPR-like_helical_dom_sf"/>
</dbReference>
<name>A0A7V8RAT2_9SPHN</name>
<gene>
    <name evidence="3" type="ORF">FG486_01675</name>
</gene>
<proteinExistence type="predicted"/>
<dbReference type="InterPro" id="IPR024983">
    <property type="entry name" value="CHAT_dom"/>
</dbReference>
<feature type="domain" description="CHAT" evidence="2">
    <location>
        <begin position="970"/>
        <end position="1329"/>
    </location>
</feature>
<comment type="caution">
    <text evidence="3">The sequence shown here is derived from an EMBL/GenBank/DDBJ whole genome shotgun (WGS) entry which is preliminary data.</text>
</comment>
<dbReference type="GO" id="GO:0042802">
    <property type="term" value="F:identical protein binding"/>
    <property type="evidence" value="ECO:0007669"/>
    <property type="project" value="InterPro"/>
</dbReference>
<dbReference type="PANTHER" id="PTHR46082">
    <property type="entry name" value="ATP/GTP-BINDING PROTEIN-RELATED"/>
    <property type="match status" value="1"/>
</dbReference>
<dbReference type="Proteomes" id="UP000589292">
    <property type="component" value="Unassembled WGS sequence"/>
</dbReference>
<reference evidence="3 4" key="1">
    <citation type="journal article" date="1994" name="Int. J. Syst. Bacteriol.">
        <title>Phylogenetic positions of novel aerobic, bacteriochlorophyll a-containing bacteria and description of Roseococcus thiosulfatophilus gen. nov., sp. nov., Erythromicrobium ramosum gen. nov., sp. nov., and Erythrobacter litoralis sp. nov.</title>
        <authorList>
            <person name="Yurkov V."/>
            <person name="Stackebrandt E."/>
            <person name="Holmes A."/>
            <person name="Fuerst J.A."/>
            <person name="Hugenholtz P."/>
            <person name="Golecki J."/>
            <person name="Gad'on N."/>
            <person name="Gorlenko V.M."/>
            <person name="Kompantseva E.I."/>
            <person name="Drews G."/>
        </authorList>
    </citation>
    <scope>NUCLEOTIDE SEQUENCE [LARGE SCALE GENOMIC DNA]</scope>
    <source>
        <strain evidence="3 4">KR-99</strain>
    </source>
</reference>
<dbReference type="SUPFAM" id="SSF48452">
    <property type="entry name" value="TPR-like"/>
    <property type="match status" value="5"/>
</dbReference>
<keyword evidence="4" id="KW-1185">Reference proteome</keyword>
<dbReference type="Pfam" id="PF13374">
    <property type="entry name" value="TPR_10"/>
    <property type="match status" value="1"/>
</dbReference>
<dbReference type="Pfam" id="PF12770">
    <property type="entry name" value="CHAT"/>
    <property type="match status" value="1"/>
</dbReference>
<evidence type="ECO:0000256" key="1">
    <source>
        <dbReference type="SAM" id="MobiDB-lite"/>
    </source>
</evidence>